<proteinExistence type="predicted"/>
<feature type="region of interest" description="Disordered" evidence="1">
    <location>
        <begin position="180"/>
        <end position="205"/>
    </location>
</feature>
<feature type="compositionally biased region" description="Low complexity" evidence="1">
    <location>
        <begin position="180"/>
        <end position="194"/>
    </location>
</feature>
<dbReference type="Proteomes" id="UP000053593">
    <property type="component" value="Unassembled WGS sequence"/>
</dbReference>
<feature type="region of interest" description="Disordered" evidence="1">
    <location>
        <begin position="55"/>
        <end position="137"/>
    </location>
</feature>
<reference evidence="2 3" key="1">
    <citation type="submission" date="2014-04" db="EMBL/GenBank/DDBJ databases">
        <title>Evolutionary Origins and Diversification of the Mycorrhizal Mutualists.</title>
        <authorList>
            <consortium name="DOE Joint Genome Institute"/>
            <consortium name="Mycorrhizal Genomics Consortium"/>
            <person name="Kohler A."/>
            <person name="Kuo A."/>
            <person name="Nagy L.G."/>
            <person name="Floudas D."/>
            <person name="Copeland A."/>
            <person name="Barry K.W."/>
            <person name="Cichocki N."/>
            <person name="Veneault-Fourrey C."/>
            <person name="LaButti K."/>
            <person name="Lindquist E.A."/>
            <person name="Lipzen A."/>
            <person name="Lundell T."/>
            <person name="Morin E."/>
            <person name="Murat C."/>
            <person name="Riley R."/>
            <person name="Ohm R."/>
            <person name="Sun H."/>
            <person name="Tunlid A."/>
            <person name="Henrissat B."/>
            <person name="Grigoriev I.V."/>
            <person name="Hibbett D.S."/>
            <person name="Martin F."/>
        </authorList>
    </citation>
    <scope>NUCLEOTIDE SEQUENCE [LARGE SCALE GENOMIC DNA]</scope>
    <source>
        <strain evidence="2 3">FD-317 M1</strain>
    </source>
</reference>
<dbReference type="EMBL" id="KN834776">
    <property type="protein sequence ID" value="KIK60189.1"/>
    <property type="molecule type" value="Genomic_DNA"/>
</dbReference>
<dbReference type="OrthoDB" id="3070155at2759"/>
<dbReference type="HOGENOM" id="CLU_670949_0_0_1"/>
<keyword evidence="3" id="KW-1185">Reference proteome</keyword>
<evidence type="ECO:0000313" key="3">
    <source>
        <dbReference type="Proteomes" id="UP000053593"/>
    </source>
</evidence>
<gene>
    <name evidence="2" type="ORF">GYMLUDRAFT_614489</name>
</gene>
<name>A0A0D0CCF1_9AGAR</name>
<sequence length="410" mass="44097">MNLWRSLRSSVASLDPNREMDYVRRCMDMLGMYEKRLQCAGRLCDLLNSIISVGQLPPLPLHRPSKRSRDSAKLDLSPIDRQEQEGTDLPSRQQQQRVRIRMSSPEVGRSQSHSQSHSARPESTLKPSHAPGAGAGLRDRIDLTPAALSGDHPMPSAHPQHPAREQQTLLPQLYINPNPNLNSSNITSSSSSLLWDPGTGNGSEPVPALGGVGPPVSDNQTPTQSRLGELGAGDVVGVGRLDRGGALDAEMDAGKGLDEASHGHDQLRHPEFSLRQLNQEEKTDSSGGGGAVGFGPFGGTELFPPLATGSVDIDMNVPLWSTFPGAADPSYGYGFGEIEGGVGEMYVLPLYFPAGFRHESFFTDFAFLLSVQLDGEQANRSRCSSFRLGLGFVHGSGRYSAADCTDADVR</sequence>
<evidence type="ECO:0000313" key="2">
    <source>
        <dbReference type="EMBL" id="KIK60189.1"/>
    </source>
</evidence>
<dbReference type="AlphaFoldDB" id="A0A0D0CCF1"/>
<organism evidence="2 3">
    <name type="scientific">Collybiopsis luxurians FD-317 M1</name>
    <dbReference type="NCBI Taxonomy" id="944289"/>
    <lineage>
        <taxon>Eukaryota</taxon>
        <taxon>Fungi</taxon>
        <taxon>Dikarya</taxon>
        <taxon>Basidiomycota</taxon>
        <taxon>Agaricomycotina</taxon>
        <taxon>Agaricomycetes</taxon>
        <taxon>Agaricomycetidae</taxon>
        <taxon>Agaricales</taxon>
        <taxon>Marasmiineae</taxon>
        <taxon>Omphalotaceae</taxon>
        <taxon>Collybiopsis</taxon>
        <taxon>Collybiopsis luxurians</taxon>
    </lineage>
</organism>
<accession>A0A0D0CCF1</accession>
<evidence type="ECO:0000256" key="1">
    <source>
        <dbReference type="SAM" id="MobiDB-lite"/>
    </source>
</evidence>
<protein>
    <submittedName>
        <fullName evidence="2">Uncharacterized protein</fullName>
    </submittedName>
</protein>
<feature type="compositionally biased region" description="Basic and acidic residues" evidence="1">
    <location>
        <begin position="67"/>
        <end position="84"/>
    </location>
</feature>